<dbReference type="GO" id="GO:0003677">
    <property type="term" value="F:DNA binding"/>
    <property type="evidence" value="ECO:0007669"/>
    <property type="project" value="UniProtKB-KW"/>
</dbReference>
<name>A0A0B2PEW8_GLYSO</name>
<dbReference type="Pfam" id="PF02362">
    <property type="entry name" value="B3"/>
    <property type="match status" value="2"/>
</dbReference>
<evidence type="ECO:0000256" key="2">
    <source>
        <dbReference type="ARBA" id="ARBA00023015"/>
    </source>
</evidence>
<dbReference type="PANTHER" id="PTHR31391:SF160">
    <property type="entry name" value="B3 DOMAIN-CONTAINING PROTEIN OS01G0723500-LIKE ISOFORM X1"/>
    <property type="match status" value="1"/>
</dbReference>
<feature type="region of interest" description="Disordered" evidence="6">
    <location>
        <begin position="248"/>
        <end position="285"/>
    </location>
</feature>
<dbReference type="PANTHER" id="PTHR31391">
    <property type="entry name" value="B3 DOMAIN-CONTAINING PROTEIN OS11G0197600-RELATED"/>
    <property type="match status" value="1"/>
</dbReference>
<keyword evidence="4" id="KW-0804">Transcription</keyword>
<dbReference type="SMART" id="SM01019">
    <property type="entry name" value="B3"/>
    <property type="match status" value="2"/>
</dbReference>
<evidence type="ECO:0000256" key="5">
    <source>
        <dbReference type="ARBA" id="ARBA00023242"/>
    </source>
</evidence>
<feature type="compositionally biased region" description="Basic and acidic residues" evidence="6">
    <location>
        <begin position="259"/>
        <end position="270"/>
    </location>
</feature>
<feature type="compositionally biased region" description="Basic and acidic residues" evidence="6">
    <location>
        <begin position="166"/>
        <end position="177"/>
    </location>
</feature>
<evidence type="ECO:0000256" key="6">
    <source>
        <dbReference type="SAM" id="MobiDB-lite"/>
    </source>
</evidence>
<feature type="domain" description="TF-B3" evidence="7">
    <location>
        <begin position="309"/>
        <end position="407"/>
    </location>
</feature>
<feature type="domain" description="TF-B3" evidence="7">
    <location>
        <begin position="6"/>
        <end position="99"/>
    </location>
</feature>
<dbReference type="InterPro" id="IPR003340">
    <property type="entry name" value="B3_DNA-bd"/>
</dbReference>
<dbReference type="InterPro" id="IPR044837">
    <property type="entry name" value="REM16-like"/>
</dbReference>
<dbReference type="GO" id="GO:0005634">
    <property type="term" value="C:nucleus"/>
    <property type="evidence" value="ECO:0007669"/>
    <property type="project" value="UniProtKB-SubCell"/>
</dbReference>
<dbReference type="Gene3D" id="2.40.330.10">
    <property type="entry name" value="DNA-binding pseudobarrel domain"/>
    <property type="match status" value="2"/>
</dbReference>
<dbReference type="Proteomes" id="UP000053555">
    <property type="component" value="Unassembled WGS sequence"/>
</dbReference>
<proteinExistence type="predicted"/>
<dbReference type="AlphaFoldDB" id="A0A0B2PEW8"/>
<evidence type="ECO:0000256" key="1">
    <source>
        <dbReference type="ARBA" id="ARBA00004123"/>
    </source>
</evidence>
<dbReference type="InterPro" id="IPR015300">
    <property type="entry name" value="DNA-bd_pseudobarrel_sf"/>
</dbReference>
<organism evidence="8">
    <name type="scientific">Glycine soja</name>
    <name type="common">Wild soybean</name>
    <dbReference type="NCBI Taxonomy" id="3848"/>
    <lineage>
        <taxon>Eukaryota</taxon>
        <taxon>Viridiplantae</taxon>
        <taxon>Streptophyta</taxon>
        <taxon>Embryophyta</taxon>
        <taxon>Tracheophyta</taxon>
        <taxon>Spermatophyta</taxon>
        <taxon>Magnoliopsida</taxon>
        <taxon>eudicotyledons</taxon>
        <taxon>Gunneridae</taxon>
        <taxon>Pentapetalae</taxon>
        <taxon>rosids</taxon>
        <taxon>fabids</taxon>
        <taxon>Fabales</taxon>
        <taxon>Fabaceae</taxon>
        <taxon>Papilionoideae</taxon>
        <taxon>50 kb inversion clade</taxon>
        <taxon>NPAAA clade</taxon>
        <taxon>indigoferoid/millettioid clade</taxon>
        <taxon>Phaseoleae</taxon>
        <taxon>Glycine</taxon>
        <taxon>Glycine subgen. Soja</taxon>
    </lineage>
</organism>
<evidence type="ECO:0000313" key="8">
    <source>
        <dbReference type="EMBL" id="KHN06173.1"/>
    </source>
</evidence>
<feature type="compositionally biased region" description="Polar residues" evidence="6">
    <location>
        <begin position="142"/>
        <end position="152"/>
    </location>
</feature>
<dbReference type="SUPFAM" id="SSF101936">
    <property type="entry name" value="DNA-binding pseudobarrel domain"/>
    <property type="match status" value="2"/>
</dbReference>
<evidence type="ECO:0000256" key="4">
    <source>
        <dbReference type="ARBA" id="ARBA00023163"/>
    </source>
</evidence>
<accession>A0A0B2PEW8</accession>
<dbReference type="EMBL" id="KN667679">
    <property type="protein sequence ID" value="KHN06173.1"/>
    <property type="molecule type" value="Genomic_DNA"/>
</dbReference>
<comment type="subcellular location">
    <subcellularLocation>
        <location evidence="1">Nucleus</location>
    </subcellularLocation>
</comment>
<reference evidence="8" key="1">
    <citation type="submission" date="2014-07" db="EMBL/GenBank/DDBJ databases">
        <title>Identification of a novel salt tolerance gene in wild soybean by whole-genome sequencing.</title>
        <authorList>
            <person name="Lam H.-M."/>
            <person name="Qi X."/>
            <person name="Li M.-W."/>
            <person name="Liu X."/>
            <person name="Xie M."/>
            <person name="Ni M."/>
            <person name="Xu X."/>
        </authorList>
    </citation>
    <scope>NUCLEOTIDE SEQUENCE [LARGE SCALE GENOMIC DNA]</scope>
    <source>
        <tissue evidence="8">Root</tissue>
    </source>
</reference>
<dbReference type="CDD" id="cd10017">
    <property type="entry name" value="B3_DNA"/>
    <property type="match status" value="2"/>
</dbReference>
<keyword evidence="2" id="KW-0805">Transcription regulation</keyword>
<feature type="compositionally biased region" description="Polar residues" evidence="6">
    <location>
        <begin position="248"/>
        <end position="257"/>
    </location>
</feature>
<protein>
    <submittedName>
        <fullName evidence="8">B3 domain-containing protein</fullName>
    </submittedName>
</protein>
<evidence type="ECO:0000256" key="3">
    <source>
        <dbReference type="ARBA" id="ARBA00023125"/>
    </source>
</evidence>
<feature type="region of interest" description="Disordered" evidence="6">
    <location>
        <begin position="139"/>
        <end position="230"/>
    </location>
</feature>
<keyword evidence="3" id="KW-0238">DNA-binding</keyword>
<evidence type="ECO:0000259" key="7">
    <source>
        <dbReference type="PROSITE" id="PS50863"/>
    </source>
</evidence>
<sequence>MDYHQDNPAVFFTTIKNTKQLKVPEEFLKHLNKDLWSNSVLIGPSGDKWQVTILKKGNNVYMDNGWSQFLKDNSVVLDEFLLFTYHGGNCFYVQIFGGNGLERLCRKEAREEQAATPQFFDLPFSNKASISDGCEIKKTRQEQASAPSLARTNKSKQRKTFVGSSHLHESNSYKKDLPSSNKGTLSKGCEIKKTRQEQAATPSFLRPNKIKQRKTSARSSNLNESKSCQEGQERVATLSWARTNNYNSTQRKTSAGSSHLHESNSSKEDLPFSNKASLSKDFPKPQSSINIECSEACKLAESFTSRNPHWKHLLTKCNLERCILLIAAEFARKYIPEALEQIYLWNSEGKSWEVRVHYFRNRNTWYAAFKRGWERFVRDNKLMKGDTCIFEVEEEQGHWSVHIFRTGCAPH</sequence>
<gene>
    <name evidence="8" type="ORF">glysoja_031615</name>
</gene>
<dbReference type="PROSITE" id="PS50863">
    <property type="entry name" value="B3"/>
    <property type="match status" value="2"/>
</dbReference>
<keyword evidence="5" id="KW-0539">Nucleus</keyword>
<feature type="compositionally biased region" description="Polar residues" evidence="6">
    <location>
        <begin position="217"/>
        <end position="230"/>
    </location>
</feature>